<feature type="region of interest" description="Disordered" evidence="1">
    <location>
        <begin position="304"/>
        <end position="326"/>
    </location>
</feature>
<protein>
    <submittedName>
        <fullName evidence="2">Uncharacterized protein</fullName>
    </submittedName>
</protein>
<dbReference type="EMBL" id="LLXI01001857">
    <property type="protein sequence ID" value="PKY55447.1"/>
    <property type="molecule type" value="Genomic_DNA"/>
</dbReference>
<feature type="compositionally biased region" description="Basic and acidic residues" evidence="1">
    <location>
        <begin position="39"/>
        <end position="68"/>
    </location>
</feature>
<dbReference type="Proteomes" id="UP000234323">
    <property type="component" value="Unassembled WGS sequence"/>
</dbReference>
<comment type="caution">
    <text evidence="2">The sequence shown here is derived from an EMBL/GenBank/DDBJ whole genome shotgun (WGS) entry which is preliminary data.</text>
</comment>
<dbReference type="AlphaFoldDB" id="A0A2I1H999"/>
<feature type="compositionally biased region" description="Basic and acidic residues" evidence="1">
    <location>
        <begin position="1"/>
        <end position="10"/>
    </location>
</feature>
<evidence type="ECO:0000313" key="2">
    <source>
        <dbReference type="EMBL" id="PKY55447.1"/>
    </source>
</evidence>
<dbReference type="VEuPathDB" id="FungiDB:FUN_006995"/>
<feature type="region of interest" description="Disordered" evidence="1">
    <location>
        <begin position="134"/>
        <end position="159"/>
    </location>
</feature>
<feature type="compositionally biased region" description="Acidic residues" evidence="1">
    <location>
        <begin position="311"/>
        <end position="320"/>
    </location>
</feature>
<dbReference type="VEuPathDB" id="FungiDB:RhiirFUN_017094"/>
<keyword evidence="3" id="KW-1185">Reference proteome</keyword>
<evidence type="ECO:0000256" key="1">
    <source>
        <dbReference type="SAM" id="MobiDB-lite"/>
    </source>
</evidence>
<feature type="compositionally biased region" description="Basic and acidic residues" evidence="1">
    <location>
        <begin position="143"/>
        <end position="159"/>
    </location>
</feature>
<dbReference type="VEuPathDB" id="FungiDB:RhiirA1_400189"/>
<reference evidence="2 3" key="1">
    <citation type="submission" date="2015-10" db="EMBL/GenBank/DDBJ databases">
        <title>Genome analyses suggest a sexual origin of heterokaryosis in a supposedly ancient asexual fungus.</title>
        <authorList>
            <person name="Ropars J."/>
            <person name="Sedzielewska K."/>
            <person name="Noel J."/>
            <person name="Charron P."/>
            <person name="Farinelli L."/>
            <person name="Marton T."/>
            <person name="Kruger M."/>
            <person name="Pelin A."/>
            <person name="Brachmann A."/>
            <person name="Corradi N."/>
        </authorList>
    </citation>
    <scope>NUCLEOTIDE SEQUENCE [LARGE SCALE GENOMIC DNA]</scope>
    <source>
        <strain evidence="2 3">A4</strain>
    </source>
</reference>
<name>A0A2I1H999_9GLOM</name>
<sequence length="383" mass="45244">MAGKRDEDGFHQNYQNHKKLESDWIFQEPKSEPSSLAPEEDRKEKRPKEESGTNRLNSEQRKTEETPDKTLPSTIGQVEPKTPITPRNSYMELEKLGQFNLKVPPRYFNPRKPKTPNEEEVVDAISKWRLTDAISPDDQTANHLEKGKEKQKEPLKKDNVAPEEVVEIIKEYRSDKIAYTRLSDSPTDNELRKKVGEIEEIFDVNYHLMEWKAIQGEIIDEIKEEKKMSGMNDFRKWMNEEKNYLILAKKVIIRAENHGLFQVFTEMNEDFSRRLEDENRYQDNKEIGDKRPILESPEVPEREPWLVTAEGSEEEEDEEEEKIKNREKKGDFITNSYILFVTSEFGSSFFIPSVKDNQKNFYFVIQKNITPVMFDFRINIFDY</sequence>
<feature type="region of interest" description="Disordered" evidence="1">
    <location>
        <begin position="1"/>
        <end position="89"/>
    </location>
</feature>
<organism evidence="2 3">
    <name type="scientific">Rhizophagus irregularis</name>
    <dbReference type="NCBI Taxonomy" id="588596"/>
    <lineage>
        <taxon>Eukaryota</taxon>
        <taxon>Fungi</taxon>
        <taxon>Fungi incertae sedis</taxon>
        <taxon>Mucoromycota</taxon>
        <taxon>Glomeromycotina</taxon>
        <taxon>Glomeromycetes</taxon>
        <taxon>Glomerales</taxon>
        <taxon>Glomeraceae</taxon>
        <taxon>Rhizophagus</taxon>
    </lineage>
</organism>
<gene>
    <name evidence="2" type="ORF">RhiirA4_504256</name>
</gene>
<evidence type="ECO:0000313" key="3">
    <source>
        <dbReference type="Proteomes" id="UP000234323"/>
    </source>
</evidence>
<accession>A0A2I1H999</accession>
<proteinExistence type="predicted"/>